<accession>A0A0N5AXN4</accession>
<organism evidence="2 3">
    <name type="scientific">Syphacia muris</name>
    <dbReference type="NCBI Taxonomy" id="451379"/>
    <lineage>
        <taxon>Eukaryota</taxon>
        <taxon>Metazoa</taxon>
        <taxon>Ecdysozoa</taxon>
        <taxon>Nematoda</taxon>
        <taxon>Chromadorea</taxon>
        <taxon>Rhabditida</taxon>
        <taxon>Spirurina</taxon>
        <taxon>Oxyuridomorpha</taxon>
        <taxon>Oxyuroidea</taxon>
        <taxon>Oxyuridae</taxon>
        <taxon>Syphacia</taxon>
    </lineage>
</organism>
<feature type="domain" description="Chromo" evidence="1">
    <location>
        <begin position="15"/>
        <end position="65"/>
    </location>
</feature>
<dbReference type="Proteomes" id="UP000046393">
    <property type="component" value="Unplaced"/>
</dbReference>
<protein>
    <submittedName>
        <fullName evidence="3">Chromo domain-containing protein</fullName>
    </submittedName>
</protein>
<proteinExistence type="predicted"/>
<dbReference type="Pfam" id="PF00385">
    <property type="entry name" value="Chromo"/>
    <property type="match status" value="1"/>
</dbReference>
<dbReference type="PROSITE" id="PS50013">
    <property type="entry name" value="CHROMO_2"/>
    <property type="match status" value="1"/>
</dbReference>
<keyword evidence="2" id="KW-1185">Reference proteome</keyword>
<name>A0A0N5AXN4_9BILA</name>
<sequence>MFGCKQGPSNYDKLYEVDEIVGYRFDNVNKRNEYLVRWKGNNGFKESWEEYNKLTFFFPKLQKFFAMICEGCGASVQEYKIDDPICCGIDLLLTPEDGKIKSRYKRVIPPEQESGMACGWNPRRILGWQNQKNPHTYLVEYNNTKQVEHLPVRYVAKKCPELVKKFHDAIKEPYPYSPPLLQGD</sequence>
<dbReference type="CDD" id="cd00024">
    <property type="entry name" value="CD_CSD"/>
    <property type="match status" value="1"/>
</dbReference>
<dbReference type="InterPro" id="IPR000953">
    <property type="entry name" value="Chromo/chromo_shadow_dom"/>
</dbReference>
<dbReference type="Gene3D" id="2.40.50.40">
    <property type="match status" value="2"/>
</dbReference>
<reference evidence="3" key="1">
    <citation type="submission" date="2017-02" db="UniProtKB">
        <authorList>
            <consortium name="WormBaseParasite"/>
        </authorList>
    </citation>
    <scope>IDENTIFICATION</scope>
</reference>
<dbReference type="AlphaFoldDB" id="A0A0N5AXN4"/>
<evidence type="ECO:0000313" key="3">
    <source>
        <dbReference type="WBParaSite" id="SMUV_0000971301-mRNA-1"/>
    </source>
</evidence>
<dbReference type="InterPro" id="IPR023780">
    <property type="entry name" value="Chromo_domain"/>
</dbReference>
<evidence type="ECO:0000313" key="2">
    <source>
        <dbReference type="Proteomes" id="UP000046393"/>
    </source>
</evidence>
<evidence type="ECO:0000259" key="1">
    <source>
        <dbReference type="PROSITE" id="PS50013"/>
    </source>
</evidence>
<dbReference type="InterPro" id="IPR016197">
    <property type="entry name" value="Chromo-like_dom_sf"/>
</dbReference>
<dbReference type="WBParaSite" id="SMUV_0000971301-mRNA-1">
    <property type="protein sequence ID" value="SMUV_0000971301-mRNA-1"/>
    <property type="gene ID" value="SMUV_0000971301"/>
</dbReference>
<dbReference type="SUPFAM" id="SSF54160">
    <property type="entry name" value="Chromo domain-like"/>
    <property type="match status" value="2"/>
</dbReference>